<reference evidence="1" key="1">
    <citation type="submission" date="2020-05" db="EMBL/GenBank/DDBJ databases">
        <authorList>
            <person name="Rincon C."/>
            <person name="Sanders R I."/>
            <person name="Robbins C."/>
            <person name="Chaturvedi A."/>
        </authorList>
    </citation>
    <scope>NUCLEOTIDE SEQUENCE</scope>
    <source>
        <strain evidence="1">CHB12</strain>
    </source>
</reference>
<dbReference type="VEuPathDB" id="FungiDB:RhiirFUN_016116"/>
<evidence type="ECO:0000313" key="2">
    <source>
        <dbReference type="Proteomes" id="UP000684084"/>
    </source>
</evidence>
<protein>
    <submittedName>
        <fullName evidence="1">Uncharacterized protein</fullName>
    </submittedName>
</protein>
<gene>
    <name evidence="1" type="ORF">CHRIB12_LOCUS4613</name>
</gene>
<name>A0A915YWD5_9GLOM</name>
<accession>A0A915YWD5</accession>
<evidence type="ECO:0000313" key="1">
    <source>
        <dbReference type="EMBL" id="CAB5349126.1"/>
    </source>
</evidence>
<dbReference type="AlphaFoldDB" id="A0A915YWD5"/>
<dbReference type="Proteomes" id="UP000684084">
    <property type="component" value="Unassembled WGS sequence"/>
</dbReference>
<organism evidence="1 2">
    <name type="scientific">Rhizophagus irregularis</name>
    <dbReference type="NCBI Taxonomy" id="588596"/>
    <lineage>
        <taxon>Eukaryota</taxon>
        <taxon>Fungi</taxon>
        <taxon>Fungi incertae sedis</taxon>
        <taxon>Mucoromycota</taxon>
        <taxon>Glomeromycotina</taxon>
        <taxon>Glomeromycetes</taxon>
        <taxon>Glomerales</taxon>
        <taxon>Glomeraceae</taxon>
        <taxon>Rhizophagus</taxon>
    </lineage>
</organism>
<proteinExistence type="predicted"/>
<sequence>MPLKKFVRTTSIYNEESDDDSGLLTCTEYGMPSQENSNEFFHLLKGEFRDKIFIILCTTPGLMIKFQDMTRITKIKDQENVDLLFAISSVGIKSDALKFCEENQITYLKLEKNGCMSTLEFINKFIN</sequence>
<dbReference type="OrthoDB" id="10286520at2759"/>
<dbReference type="EMBL" id="CAGKOT010000007">
    <property type="protein sequence ID" value="CAB5349126.1"/>
    <property type="molecule type" value="Genomic_DNA"/>
</dbReference>
<comment type="caution">
    <text evidence="1">The sequence shown here is derived from an EMBL/GenBank/DDBJ whole genome shotgun (WGS) entry which is preliminary data.</text>
</comment>